<keyword evidence="2" id="KW-1185">Reference proteome</keyword>
<proteinExistence type="predicted"/>
<sequence>MAGEGISDDRSMERMAEMLWNAAGQDDVGCLRDDSQRNLELSINCSRLYCLREGRKDIAS</sequence>
<dbReference type="Proteomes" id="UP001221413">
    <property type="component" value="Unassembled WGS sequence"/>
</dbReference>
<evidence type="ECO:0000313" key="2">
    <source>
        <dbReference type="Proteomes" id="UP001221413"/>
    </source>
</evidence>
<reference evidence="1" key="1">
    <citation type="submission" date="2023-01" db="EMBL/GenBank/DDBJ databases">
        <title>The chitinases involved in constricting ring structure development in the nematode-trapping fungus Drechslerella dactyloides.</title>
        <authorList>
            <person name="Wang R."/>
            <person name="Zhang L."/>
            <person name="Tang P."/>
            <person name="Li S."/>
            <person name="Liang L."/>
        </authorList>
    </citation>
    <scope>NUCLEOTIDE SEQUENCE</scope>
    <source>
        <strain evidence="1">YMF1.00031</strain>
    </source>
</reference>
<dbReference type="EMBL" id="JAQGDS010000004">
    <property type="protein sequence ID" value="KAJ6260889.1"/>
    <property type="molecule type" value="Genomic_DNA"/>
</dbReference>
<gene>
    <name evidence="1" type="ORF">Dda_3550</name>
</gene>
<accession>A0AAD6NJN9</accession>
<comment type="caution">
    <text evidence="1">The sequence shown here is derived from an EMBL/GenBank/DDBJ whole genome shotgun (WGS) entry which is preliminary data.</text>
</comment>
<name>A0AAD6NJN9_DREDA</name>
<protein>
    <submittedName>
        <fullName evidence="1">Uncharacterized protein</fullName>
    </submittedName>
</protein>
<dbReference type="AlphaFoldDB" id="A0AAD6NJN9"/>
<organism evidence="1 2">
    <name type="scientific">Drechslerella dactyloides</name>
    <name type="common">Nematode-trapping fungus</name>
    <name type="synonym">Arthrobotrys dactyloides</name>
    <dbReference type="NCBI Taxonomy" id="74499"/>
    <lineage>
        <taxon>Eukaryota</taxon>
        <taxon>Fungi</taxon>
        <taxon>Dikarya</taxon>
        <taxon>Ascomycota</taxon>
        <taxon>Pezizomycotina</taxon>
        <taxon>Orbiliomycetes</taxon>
        <taxon>Orbiliales</taxon>
        <taxon>Orbiliaceae</taxon>
        <taxon>Drechslerella</taxon>
    </lineage>
</organism>
<evidence type="ECO:0000313" key="1">
    <source>
        <dbReference type="EMBL" id="KAJ6260889.1"/>
    </source>
</evidence>